<protein>
    <submittedName>
        <fullName evidence="2">Glycosyltransferase family 1 protein</fullName>
        <ecNumber evidence="2">2.4.-.-</ecNumber>
    </submittedName>
</protein>
<keyword evidence="2" id="KW-0328">Glycosyltransferase</keyword>
<dbReference type="RefSeq" id="WP_305750648.1">
    <property type="nucleotide sequence ID" value="NZ_JAUZEE010000009.1"/>
</dbReference>
<dbReference type="EC" id="2.4.-.-" evidence="2"/>
<evidence type="ECO:0000313" key="2">
    <source>
        <dbReference type="EMBL" id="MDP4302106.1"/>
    </source>
</evidence>
<dbReference type="EMBL" id="JAUZEE010000009">
    <property type="protein sequence ID" value="MDP4302106.1"/>
    <property type="molecule type" value="Genomic_DNA"/>
</dbReference>
<comment type="caution">
    <text evidence="2">The sequence shown here is derived from an EMBL/GenBank/DDBJ whole genome shotgun (WGS) entry which is preliminary data.</text>
</comment>
<feature type="domain" description="Glycosyltransferase subfamily 4-like N-terminal" evidence="1">
    <location>
        <begin position="30"/>
        <end position="202"/>
    </location>
</feature>
<proteinExistence type="predicted"/>
<dbReference type="InterPro" id="IPR050194">
    <property type="entry name" value="Glycosyltransferase_grp1"/>
</dbReference>
<dbReference type="Gene3D" id="3.40.50.2000">
    <property type="entry name" value="Glycogen Phosphorylase B"/>
    <property type="match status" value="2"/>
</dbReference>
<accession>A0ABT9G6J4</accession>
<keyword evidence="2" id="KW-0808">Transferase</keyword>
<dbReference type="Pfam" id="PF13439">
    <property type="entry name" value="Glyco_transf_4"/>
    <property type="match status" value="1"/>
</dbReference>
<keyword evidence="3" id="KW-1185">Reference proteome</keyword>
<name>A0ABT9G6J4_LEPDI</name>
<organism evidence="2 3">
    <name type="scientific">Leptothrix discophora</name>
    <dbReference type="NCBI Taxonomy" id="89"/>
    <lineage>
        <taxon>Bacteria</taxon>
        <taxon>Pseudomonadati</taxon>
        <taxon>Pseudomonadota</taxon>
        <taxon>Betaproteobacteria</taxon>
        <taxon>Burkholderiales</taxon>
        <taxon>Sphaerotilaceae</taxon>
        <taxon>Leptothrix</taxon>
    </lineage>
</organism>
<sequence>MSPALACLPSDGRARTLRIACVTETYPPEVNGVAMTLARVVEGLVTRGHDVDLMRPRQAGESCTGPRPELVGGLRLHRLPGLPIPLYADLRMGLPAARMLRRMWQQRRPDVVHIATEGPLGASARRAARSLGLPVCSDFRTNFHAYSGHYGIGFLHRPIAAWLRHFHNGCDATMVPTEALRDELAAQGFRDLHVVTRGVDTVRYAPAHRSEALRQRWGAGPDDPVVLYVGRVAAEKNLAVLSAAFDAIARTLPKARLVVVGDGPQRAELQARHPEVVFAGQQRGAELAAHYASADLFVFASLTETFGNVTTEAMASGLAVVAYDHAAAGELVEPGQHGLLASPGDVRAFVAHALSLSSDLARCRQHGRQARLRAEDLGWDAIVARFESVLRGAIARHAEPAAAAPLAAGLPLSP</sequence>
<gene>
    <name evidence="2" type="ORF">Q8X39_15825</name>
</gene>
<dbReference type="GO" id="GO:0016757">
    <property type="term" value="F:glycosyltransferase activity"/>
    <property type="evidence" value="ECO:0007669"/>
    <property type="project" value="UniProtKB-KW"/>
</dbReference>
<dbReference type="InterPro" id="IPR028098">
    <property type="entry name" value="Glyco_trans_4-like_N"/>
</dbReference>
<dbReference type="Pfam" id="PF13692">
    <property type="entry name" value="Glyco_trans_1_4"/>
    <property type="match status" value="1"/>
</dbReference>
<dbReference type="SUPFAM" id="SSF53756">
    <property type="entry name" value="UDP-Glycosyltransferase/glycogen phosphorylase"/>
    <property type="match status" value="1"/>
</dbReference>
<dbReference type="Proteomes" id="UP001235760">
    <property type="component" value="Unassembled WGS sequence"/>
</dbReference>
<dbReference type="PANTHER" id="PTHR45947">
    <property type="entry name" value="SULFOQUINOVOSYL TRANSFERASE SQD2"/>
    <property type="match status" value="1"/>
</dbReference>
<evidence type="ECO:0000313" key="3">
    <source>
        <dbReference type="Proteomes" id="UP001235760"/>
    </source>
</evidence>
<dbReference type="PANTHER" id="PTHR45947:SF3">
    <property type="entry name" value="SULFOQUINOVOSYL TRANSFERASE SQD2"/>
    <property type="match status" value="1"/>
</dbReference>
<evidence type="ECO:0000259" key="1">
    <source>
        <dbReference type="Pfam" id="PF13439"/>
    </source>
</evidence>
<dbReference type="CDD" id="cd03814">
    <property type="entry name" value="GT4-like"/>
    <property type="match status" value="1"/>
</dbReference>
<reference evidence="2 3" key="1">
    <citation type="submission" date="2023-08" db="EMBL/GenBank/DDBJ databases">
        <authorList>
            <person name="Roldan D.M."/>
            <person name="Menes R.J."/>
        </authorList>
    </citation>
    <scope>NUCLEOTIDE SEQUENCE [LARGE SCALE GENOMIC DNA]</scope>
    <source>
        <strain evidence="2 3">CCM 2812</strain>
    </source>
</reference>